<dbReference type="InterPro" id="IPR010989">
    <property type="entry name" value="SNARE"/>
</dbReference>
<dbReference type="GO" id="GO:0016020">
    <property type="term" value="C:membrane"/>
    <property type="evidence" value="ECO:0007669"/>
    <property type="project" value="InterPro"/>
</dbReference>
<gene>
    <name evidence="3" type="ORF">DIATSA_LOCUS7805</name>
</gene>
<dbReference type="Gene3D" id="1.20.5.110">
    <property type="match status" value="1"/>
</dbReference>
<organism evidence="3 4">
    <name type="scientific">Diatraea saccharalis</name>
    <name type="common">sugarcane borer</name>
    <dbReference type="NCBI Taxonomy" id="40085"/>
    <lineage>
        <taxon>Eukaryota</taxon>
        <taxon>Metazoa</taxon>
        <taxon>Ecdysozoa</taxon>
        <taxon>Arthropoda</taxon>
        <taxon>Hexapoda</taxon>
        <taxon>Insecta</taxon>
        <taxon>Pterygota</taxon>
        <taxon>Neoptera</taxon>
        <taxon>Endopterygota</taxon>
        <taxon>Lepidoptera</taxon>
        <taxon>Glossata</taxon>
        <taxon>Ditrysia</taxon>
        <taxon>Pyraloidea</taxon>
        <taxon>Crambidae</taxon>
        <taxon>Crambinae</taxon>
        <taxon>Diatraea</taxon>
    </lineage>
</organism>
<dbReference type="OrthoDB" id="10035606at2759"/>
<dbReference type="AlphaFoldDB" id="A0A9N9R5V0"/>
<sequence length="210" mass="24215">MEETDKLPLKRVELSLSKFNEVAIPHHLDLLRQHRTNILKYSENGDYARVRSEQTHARRVSSQLRTLMAELESLRRRVRDEDLQRFDRITQCARDDTLRAIVDYLGIIESSCKAIVDESKAHELSIREREAVLKGWSELQQEVRALHDVWQHVHACASEQATHVSETAASVETAAVNVDEGRKNLALAEKYVTDLFIDLFCRNPVDICVR</sequence>
<reference evidence="3" key="2">
    <citation type="submission" date="2022-10" db="EMBL/GenBank/DDBJ databases">
        <authorList>
            <consortium name="ENA_rothamsted_submissions"/>
            <consortium name="culmorum"/>
            <person name="King R."/>
        </authorList>
    </citation>
    <scope>NUCLEOTIDE SEQUENCE</scope>
</reference>
<evidence type="ECO:0000313" key="3">
    <source>
        <dbReference type="EMBL" id="CAG9790123.1"/>
    </source>
</evidence>
<keyword evidence="4" id="KW-1185">Reference proteome</keyword>
<dbReference type="EMBL" id="OU893351">
    <property type="protein sequence ID" value="CAG9790123.1"/>
    <property type="molecule type" value="Genomic_DNA"/>
</dbReference>
<feature type="coiled-coil region" evidence="1">
    <location>
        <begin position="57"/>
        <end position="84"/>
    </location>
</feature>
<dbReference type="SUPFAM" id="SSF47661">
    <property type="entry name" value="t-snare proteins"/>
    <property type="match status" value="1"/>
</dbReference>
<keyword evidence="1" id="KW-0175">Coiled coil</keyword>
<proteinExistence type="predicted"/>
<evidence type="ECO:0000259" key="2">
    <source>
        <dbReference type="Pfam" id="PF26585"/>
    </source>
</evidence>
<reference evidence="3" key="1">
    <citation type="submission" date="2021-12" db="EMBL/GenBank/DDBJ databases">
        <authorList>
            <person name="King R."/>
        </authorList>
    </citation>
    <scope>NUCLEOTIDE SEQUENCE</scope>
</reference>
<name>A0A9N9R5V0_9NEOP</name>
<feature type="domain" description="STX17-like N-terminal" evidence="2">
    <location>
        <begin position="10"/>
        <end position="107"/>
    </location>
</feature>
<protein>
    <recommendedName>
        <fullName evidence="2">STX17-like N-terminal domain-containing protein</fullName>
    </recommendedName>
</protein>
<evidence type="ECO:0000256" key="1">
    <source>
        <dbReference type="SAM" id="Coils"/>
    </source>
</evidence>
<dbReference type="Pfam" id="PF26585">
    <property type="entry name" value="STX17_N"/>
    <property type="match status" value="1"/>
</dbReference>
<evidence type="ECO:0000313" key="4">
    <source>
        <dbReference type="Proteomes" id="UP001153714"/>
    </source>
</evidence>
<dbReference type="InterPro" id="IPR059001">
    <property type="entry name" value="STX17_N"/>
</dbReference>
<dbReference type="GO" id="GO:0016192">
    <property type="term" value="P:vesicle-mediated transport"/>
    <property type="evidence" value="ECO:0007669"/>
    <property type="project" value="InterPro"/>
</dbReference>
<dbReference type="Proteomes" id="UP001153714">
    <property type="component" value="Chromosome 20"/>
</dbReference>
<accession>A0A9N9R5V0</accession>